<dbReference type="EMBL" id="JBHSNS010000001">
    <property type="protein sequence ID" value="MFC5728050.1"/>
    <property type="molecule type" value="Genomic_DNA"/>
</dbReference>
<organism evidence="5 6">
    <name type="scientific">Nocardioides vastitatis</name>
    <dbReference type="NCBI Taxonomy" id="2568655"/>
    <lineage>
        <taxon>Bacteria</taxon>
        <taxon>Bacillati</taxon>
        <taxon>Actinomycetota</taxon>
        <taxon>Actinomycetes</taxon>
        <taxon>Propionibacteriales</taxon>
        <taxon>Nocardioidaceae</taxon>
        <taxon>Nocardioides</taxon>
    </lineage>
</organism>
<evidence type="ECO:0000259" key="3">
    <source>
        <dbReference type="Pfam" id="PF13622"/>
    </source>
</evidence>
<dbReference type="RefSeq" id="WP_136431708.1">
    <property type="nucleotide sequence ID" value="NZ_JBHSNS010000001.1"/>
</dbReference>
<gene>
    <name evidence="5" type="ORF">ACFPQB_03925</name>
</gene>
<comment type="similarity">
    <text evidence="1">Belongs to the C/M/P thioester hydrolase family.</text>
</comment>
<dbReference type="Pfam" id="PF13622">
    <property type="entry name" value="4HBT_3"/>
    <property type="match status" value="1"/>
</dbReference>
<evidence type="ECO:0000256" key="2">
    <source>
        <dbReference type="ARBA" id="ARBA00022801"/>
    </source>
</evidence>
<evidence type="ECO:0000256" key="1">
    <source>
        <dbReference type="ARBA" id="ARBA00006538"/>
    </source>
</evidence>
<dbReference type="PANTHER" id="PTHR11066:SF34">
    <property type="entry name" value="ACYL-COENZYME A THIOESTERASE 8"/>
    <property type="match status" value="1"/>
</dbReference>
<name>A0ABW0ZHB2_9ACTN</name>
<feature type="domain" description="Acyl-CoA thioesterase-like C-terminal" evidence="4">
    <location>
        <begin position="159"/>
        <end position="295"/>
    </location>
</feature>
<keyword evidence="2" id="KW-0378">Hydrolase</keyword>
<keyword evidence="6" id="KW-1185">Reference proteome</keyword>
<reference evidence="6" key="1">
    <citation type="journal article" date="2019" name="Int. J. Syst. Evol. Microbiol.">
        <title>The Global Catalogue of Microorganisms (GCM) 10K type strain sequencing project: providing services to taxonomists for standard genome sequencing and annotation.</title>
        <authorList>
            <consortium name="The Broad Institute Genomics Platform"/>
            <consortium name="The Broad Institute Genome Sequencing Center for Infectious Disease"/>
            <person name="Wu L."/>
            <person name="Ma J."/>
        </authorList>
    </citation>
    <scope>NUCLEOTIDE SEQUENCE [LARGE SCALE GENOMIC DNA]</scope>
    <source>
        <strain evidence="6">YIM 94188</strain>
    </source>
</reference>
<protein>
    <submittedName>
        <fullName evidence="5">Acyl-CoA thioesterase</fullName>
    </submittedName>
</protein>
<dbReference type="Proteomes" id="UP001596072">
    <property type="component" value="Unassembled WGS sequence"/>
</dbReference>
<dbReference type="PANTHER" id="PTHR11066">
    <property type="entry name" value="ACYL-COA THIOESTERASE"/>
    <property type="match status" value="1"/>
</dbReference>
<evidence type="ECO:0000313" key="5">
    <source>
        <dbReference type="EMBL" id="MFC5728050.1"/>
    </source>
</evidence>
<proteinExistence type="inferred from homology"/>
<dbReference type="Gene3D" id="2.40.160.210">
    <property type="entry name" value="Acyl-CoA thioesterase, double hotdog domain"/>
    <property type="match status" value="1"/>
</dbReference>
<sequence>MSTPTSAIFTDAVTLKPTQAEVFDVAFTATTQPCPWPKAYGGDMVAQAVVAAARTVTDGKSMHSMHSYFMRPVEIGAEVRYEIEVLRDGRGYSTRHVRGFQNGKPVYVCMASYAAGEPSGSFQATMPAGLPAPESLPTSGDYLAERSGGTMTERSKAYWSGGRSFDMRHMPGPLYLTVEGEPAAHQAIWVKPYDALRDVEGLTSEQRDTAALAYVCDYTILEPALRVLGLAWADEGLVTASLDHAMWFHRPVRMDDWLLYAQEAYSVEDGRGTAVGRFFTTDGVLVATVVQEGMIRAEGTAS</sequence>
<evidence type="ECO:0000313" key="6">
    <source>
        <dbReference type="Proteomes" id="UP001596072"/>
    </source>
</evidence>
<dbReference type="InterPro" id="IPR049449">
    <property type="entry name" value="TesB_ACOT8-like_N"/>
</dbReference>
<evidence type="ECO:0000259" key="4">
    <source>
        <dbReference type="Pfam" id="PF20789"/>
    </source>
</evidence>
<dbReference type="InterPro" id="IPR042171">
    <property type="entry name" value="Acyl-CoA_hotdog"/>
</dbReference>
<comment type="caution">
    <text evidence="5">The sequence shown here is derived from an EMBL/GenBank/DDBJ whole genome shotgun (WGS) entry which is preliminary data.</text>
</comment>
<dbReference type="SUPFAM" id="SSF54637">
    <property type="entry name" value="Thioesterase/thiol ester dehydrase-isomerase"/>
    <property type="match status" value="2"/>
</dbReference>
<dbReference type="CDD" id="cd03445">
    <property type="entry name" value="Thioesterase_II_repeat2"/>
    <property type="match status" value="1"/>
</dbReference>
<feature type="domain" description="Acyl-CoA thioesterase-like N-terminal HotDog" evidence="3">
    <location>
        <begin position="35"/>
        <end position="113"/>
    </location>
</feature>
<dbReference type="Pfam" id="PF20789">
    <property type="entry name" value="4HBT_3C"/>
    <property type="match status" value="1"/>
</dbReference>
<accession>A0ABW0ZHB2</accession>
<dbReference type="InterPro" id="IPR003703">
    <property type="entry name" value="Acyl_CoA_thio"/>
</dbReference>
<dbReference type="InterPro" id="IPR049450">
    <property type="entry name" value="ACOT8-like_C"/>
</dbReference>
<dbReference type="InterPro" id="IPR029069">
    <property type="entry name" value="HotDog_dom_sf"/>
</dbReference>
<dbReference type="CDD" id="cd03444">
    <property type="entry name" value="Thioesterase_II_repeat1"/>
    <property type="match status" value="1"/>
</dbReference>